<dbReference type="RefSeq" id="WP_143083863.1">
    <property type="nucleotide sequence ID" value="NZ_FOLE01000002.1"/>
</dbReference>
<accession>A0A1I1F8L6</accession>
<protein>
    <recommendedName>
        <fullName evidence="4">Type IX secretion system protein PorQ</fullName>
    </recommendedName>
</protein>
<sequence length="360" mass="39097">MPSNLHKLLITKALLLSILSANAQIGGSSAFNFLEMSPSARVAAQGGQNVSLVDADANLFLSNPATLNAEMHQHLGLNYANYYAGINSTTLSYAHKLDKLNGMIGAGFQYVNYGKMDGYDAGGNTTESVSAADYAFTVGYANTQGPFTFGNALKLAGSRLDTYKSSALLLDLGAVFNHPTRDFNVGLSVRNAGFVMSRYDANSPTPRLPLNVQLGASYKLEHMPLRFSLTAHNLQKLDVVYLDPANTKQLDENGNPIAKKKTVGDKIARHFVVGGEFILTQGFNLRFGYNHLARREMKLENKRGSTGFSWGFMLKVKSLTFSYSRASYSANGGTGYISVVADMNRWFKKKATAPENPAAL</sequence>
<evidence type="ECO:0000313" key="2">
    <source>
        <dbReference type="EMBL" id="SFB95292.1"/>
    </source>
</evidence>
<dbReference type="STRING" id="927664.SAMN05421780_10282"/>
<evidence type="ECO:0000313" key="3">
    <source>
        <dbReference type="Proteomes" id="UP000199514"/>
    </source>
</evidence>
<feature type="chain" id="PRO_5011669718" description="Type IX secretion system protein PorQ" evidence="1">
    <location>
        <begin position="24"/>
        <end position="360"/>
    </location>
</feature>
<dbReference type="Proteomes" id="UP000199514">
    <property type="component" value="Unassembled WGS sequence"/>
</dbReference>
<dbReference type="AlphaFoldDB" id="A0A1I1F8L6"/>
<keyword evidence="1" id="KW-0732">Signal</keyword>
<dbReference type="SUPFAM" id="SSF56935">
    <property type="entry name" value="Porins"/>
    <property type="match status" value="1"/>
</dbReference>
<keyword evidence="3" id="KW-1185">Reference proteome</keyword>
<proteinExistence type="predicted"/>
<evidence type="ECO:0008006" key="4">
    <source>
        <dbReference type="Google" id="ProtNLM"/>
    </source>
</evidence>
<dbReference type="OrthoDB" id="9809953at2"/>
<name>A0A1I1F8L6_9BACT</name>
<organism evidence="2 3">
    <name type="scientific">Flexibacter flexilis DSM 6793</name>
    <dbReference type="NCBI Taxonomy" id="927664"/>
    <lineage>
        <taxon>Bacteria</taxon>
        <taxon>Pseudomonadati</taxon>
        <taxon>Bacteroidota</taxon>
        <taxon>Cytophagia</taxon>
        <taxon>Cytophagales</taxon>
        <taxon>Flexibacteraceae</taxon>
        <taxon>Flexibacter</taxon>
    </lineage>
</organism>
<feature type="signal peptide" evidence="1">
    <location>
        <begin position="1"/>
        <end position="23"/>
    </location>
</feature>
<dbReference type="NCBIfam" id="NF033709">
    <property type="entry name" value="PorV_fam"/>
    <property type="match status" value="1"/>
</dbReference>
<reference evidence="2 3" key="1">
    <citation type="submission" date="2016-10" db="EMBL/GenBank/DDBJ databases">
        <authorList>
            <person name="de Groot N.N."/>
        </authorList>
    </citation>
    <scope>NUCLEOTIDE SEQUENCE [LARGE SCALE GENOMIC DNA]</scope>
    <source>
        <strain evidence="2 3">DSM 6793</strain>
    </source>
</reference>
<dbReference type="NCBIfam" id="NF033711">
    <property type="entry name" value="T9SS_PorQ"/>
    <property type="match status" value="1"/>
</dbReference>
<evidence type="ECO:0000256" key="1">
    <source>
        <dbReference type="SAM" id="SignalP"/>
    </source>
</evidence>
<gene>
    <name evidence="2" type="ORF">SAMN05421780_10282</name>
</gene>
<dbReference type="EMBL" id="FOLE01000002">
    <property type="protein sequence ID" value="SFB95292.1"/>
    <property type="molecule type" value="Genomic_DNA"/>
</dbReference>